<evidence type="ECO:0000259" key="2">
    <source>
        <dbReference type="SMART" id="SM00690"/>
    </source>
</evidence>
<dbReference type="eggNOG" id="ENOG502R7PK">
    <property type="taxonomic scope" value="Eukaryota"/>
</dbReference>
<accession>B3LXY7</accession>
<dbReference type="EMBL" id="CH902617">
    <property type="protein sequence ID" value="EDV42843.2"/>
    <property type="molecule type" value="Genomic_DNA"/>
</dbReference>
<dbReference type="GO" id="GO:0040003">
    <property type="term" value="P:chitin-based cuticle development"/>
    <property type="evidence" value="ECO:0007669"/>
    <property type="project" value="TreeGrafter"/>
</dbReference>
<organism evidence="3 4">
    <name type="scientific">Drosophila ananassae</name>
    <name type="common">Fruit fly</name>
    <dbReference type="NCBI Taxonomy" id="7217"/>
    <lineage>
        <taxon>Eukaryota</taxon>
        <taxon>Metazoa</taxon>
        <taxon>Ecdysozoa</taxon>
        <taxon>Arthropoda</taxon>
        <taxon>Hexapoda</taxon>
        <taxon>Insecta</taxon>
        <taxon>Pterygota</taxon>
        <taxon>Neoptera</taxon>
        <taxon>Endopterygota</taxon>
        <taxon>Diptera</taxon>
        <taxon>Brachycera</taxon>
        <taxon>Muscomorpha</taxon>
        <taxon>Ephydroidea</taxon>
        <taxon>Drosophilidae</taxon>
        <taxon>Drosophila</taxon>
        <taxon>Sophophora</taxon>
    </lineage>
</organism>
<name>B3LXY7_DROAN</name>
<dbReference type="PANTHER" id="PTHR31927">
    <property type="entry name" value="FI07246P-RELATED-RELATED"/>
    <property type="match status" value="1"/>
</dbReference>
<reference evidence="3 4" key="1">
    <citation type="journal article" date="2007" name="Nature">
        <title>Evolution of genes and genomes on the Drosophila phylogeny.</title>
        <authorList>
            <consortium name="Drosophila 12 Genomes Consortium"/>
            <person name="Clark A.G."/>
            <person name="Eisen M.B."/>
            <person name="Smith D.R."/>
            <person name="Bergman C.M."/>
            <person name="Oliver B."/>
            <person name="Markow T.A."/>
            <person name="Kaufman T.C."/>
            <person name="Kellis M."/>
            <person name="Gelbart W."/>
            <person name="Iyer V.N."/>
            <person name="Pollard D.A."/>
            <person name="Sackton T.B."/>
            <person name="Larracuente A.M."/>
            <person name="Singh N.D."/>
            <person name="Abad J.P."/>
            <person name="Abt D.N."/>
            <person name="Adryan B."/>
            <person name="Aguade M."/>
            <person name="Akashi H."/>
            <person name="Anderson W.W."/>
            <person name="Aquadro C.F."/>
            <person name="Ardell D.H."/>
            <person name="Arguello R."/>
            <person name="Artieri C.G."/>
            <person name="Barbash D.A."/>
            <person name="Barker D."/>
            <person name="Barsanti P."/>
            <person name="Batterham P."/>
            <person name="Batzoglou S."/>
            <person name="Begun D."/>
            <person name="Bhutkar A."/>
            <person name="Blanco E."/>
            <person name="Bosak S.A."/>
            <person name="Bradley R.K."/>
            <person name="Brand A.D."/>
            <person name="Brent M.R."/>
            <person name="Brooks A.N."/>
            <person name="Brown R.H."/>
            <person name="Butlin R.K."/>
            <person name="Caggese C."/>
            <person name="Calvi B.R."/>
            <person name="Bernardo de Carvalho A."/>
            <person name="Caspi A."/>
            <person name="Castrezana S."/>
            <person name="Celniker S.E."/>
            <person name="Chang J.L."/>
            <person name="Chapple C."/>
            <person name="Chatterji S."/>
            <person name="Chinwalla A."/>
            <person name="Civetta A."/>
            <person name="Clifton S.W."/>
            <person name="Comeron J.M."/>
            <person name="Costello J.C."/>
            <person name="Coyne J.A."/>
            <person name="Daub J."/>
            <person name="David R.G."/>
            <person name="Delcher A.L."/>
            <person name="Delehaunty K."/>
            <person name="Do C.B."/>
            <person name="Ebling H."/>
            <person name="Edwards K."/>
            <person name="Eickbush T."/>
            <person name="Evans J.D."/>
            <person name="Filipski A."/>
            <person name="Findeiss S."/>
            <person name="Freyhult E."/>
            <person name="Fulton L."/>
            <person name="Fulton R."/>
            <person name="Garcia A.C."/>
            <person name="Gardiner A."/>
            <person name="Garfield D.A."/>
            <person name="Garvin B.E."/>
            <person name="Gibson G."/>
            <person name="Gilbert D."/>
            <person name="Gnerre S."/>
            <person name="Godfrey J."/>
            <person name="Good R."/>
            <person name="Gotea V."/>
            <person name="Gravely B."/>
            <person name="Greenberg A.J."/>
            <person name="Griffiths-Jones S."/>
            <person name="Gross S."/>
            <person name="Guigo R."/>
            <person name="Gustafson E.A."/>
            <person name="Haerty W."/>
            <person name="Hahn M.W."/>
            <person name="Halligan D.L."/>
            <person name="Halpern A.L."/>
            <person name="Halter G.M."/>
            <person name="Han M.V."/>
            <person name="Heger A."/>
            <person name="Hillier L."/>
            <person name="Hinrichs A.S."/>
            <person name="Holmes I."/>
            <person name="Hoskins R.A."/>
            <person name="Hubisz M.J."/>
            <person name="Hultmark D."/>
            <person name="Huntley M.A."/>
            <person name="Jaffe D.B."/>
            <person name="Jagadeeshan S."/>
            <person name="Jeck W.R."/>
            <person name="Johnson J."/>
            <person name="Jones C.D."/>
            <person name="Jordan W.C."/>
            <person name="Karpen G.H."/>
            <person name="Kataoka E."/>
            <person name="Keightley P.D."/>
            <person name="Kheradpour P."/>
            <person name="Kirkness E.F."/>
            <person name="Koerich L.B."/>
            <person name="Kristiansen K."/>
            <person name="Kudrna D."/>
            <person name="Kulathinal R.J."/>
            <person name="Kumar S."/>
            <person name="Kwok R."/>
            <person name="Lander E."/>
            <person name="Langley C.H."/>
            <person name="Lapoint R."/>
            <person name="Lazzaro B.P."/>
            <person name="Lee S.J."/>
            <person name="Levesque L."/>
            <person name="Li R."/>
            <person name="Lin C.F."/>
            <person name="Lin M.F."/>
            <person name="Lindblad-Toh K."/>
            <person name="Llopart A."/>
            <person name="Long M."/>
            <person name="Low L."/>
            <person name="Lozovsky E."/>
            <person name="Lu J."/>
            <person name="Luo M."/>
            <person name="Machado C.A."/>
            <person name="Makalowski W."/>
            <person name="Marzo M."/>
            <person name="Matsuda M."/>
            <person name="Matzkin L."/>
            <person name="McAllister B."/>
            <person name="McBride C.S."/>
            <person name="McKernan B."/>
            <person name="McKernan K."/>
            <person name="Mendez-Lago M."/>
            <person name="Minx P."/>
            <person name="Mollenhauer M.U."/>
            <person name="Montooth K."/>
            <person name="Mount S.M."/>
            <person name="Mu X."/>
            <person name="Myers E."/>
            <person name="Negre B."/>
            <person name="Newfeld S."/>
            <person name="Nielsen R."/>
            <person name="Noor M.A."/>
            <person name="O'Grady P."/>
            <person name="Pachter L."/>
            <person name="Papaceit M."/>
            <person name="Parisi M.J."/>
            <person name="Parisi M."/>
            <person name="Parts L."/>
            <person name="Pedersen J.S."/>
            <person name="Pesole G."/>
            <person name="Phillippy A.M."/>
            <person name="Ponting C.P."/>
            <person name="Pop M."/>
            <person name="Porcelli D."/>
            <person name="Powell J.R."/>
            <person name="Prohaska S."/>
            <person name="Pruitt K."/>
            <person name="Puig M."/>
            <person name="Quesneville H."/>
            <person name="Ram K.R."/>
            <person name="Rand D."/>
            <person name="Rasmussen M.D."/>
            <person name="Reed L.K."/>
            <person name="Reenan R."/>
            <person name="Reily A."/>
            <person name="Remington K.A."/>
            <person name="Rieger T.T."/>
            <person name="Ritchie M.G."/>
            <person name="Robin C."/>
            <person name="Rogers Y.H."/>
            <person name="Rohde C."/>
            <person name="Rozas J."/>
            <person name="Rubenfield M.J."/>
            <person name="Ruiz A."/>
            <person name="Russo S."/>
            <person name="Salzberg S.L."/>
            <person name="Sanchez-Gracia A."/>
            <person name="Saranga D.J."/>
            <person name="Sato H."/>
            <person name="Schaeffer S.W."/>
            <person name="Schatz M.C."/>
            <person name="Schlenke T."/>
            <person name="Schwartz R."/>
            <person name="Segarra C."/>
            <person name="Singh R.S."/>
            <person name="Sirot L."/>
            <person name="Sirota M."/>
            <person name="Sisneros N.B."/>
            <person name="Smith C.D."/>
            <person name="Smith T.F."/>
            <person name="Spieth J."/>
            <person name="Stage D.E."/>
            <person name="Stark A."/>
            <person name="Stephan W."/>
            <person name="Strausberg R.L."/>
            <person name="Strempel S."/>
            <person name="Sturgill D."/>
            <person name="Sutton G."/>
            <person name="Sutton G.G."/>
            <person name="Tao W."/>
            <person name="Teichmann S."/>
            <person name="Tobari Y.N."/>
            <person name="Tomimura Y."/>
            <person name="Tsolas J.M."/>
            <person name="Valente V.L."/>
            <person name="Venter E."/>
            <person name="Venter J.C."/>
            <person name="Vicario S."/>
            <person name="Vieira F.G."/>
            <person name="Vilella A.J."/>
            <person name="Villasante A."/>
            <person name="Walenz B."/>
            <person name="Wang J."/>
            <person name="Wasserman M."/>
            <person name="Watts T."/>
            <person name="Wilson D."/>
            <person name="Wilson R.K."/>
            <person name="Wing R.A."/>
            <person name="Wolfner M.F."/>
            <person name="Wong A."/>
            <person name="Wong G.K."/>
            <person name="Wu C.I."/>
            <person name="Wu G."/>
            <person name="Yamamoto D."/>
            <person name="Yang H.P."/>
            <person name="Yang S.P."/>
            <person name="Yorke J.A."/>
            <person name="Yoshida K."/>
            <person name="Zdobnov E."/>
            <person name="Zhang P."/>
            <person name="Zhang Y."/>
            <person name="Zimin A.V."/>
            <person name="Baldwin J."/>
            <person name="Abdouelleil A."/>
            <person name="Abdulkadir J."/>
            <person name="Abebe A."/>
            <person name="Abera B."/>
            <person name="Abreu J."/>
            <person name="Acer S.C."/>
            <person name="Aftuck L."/>
            <person name="Alexander A."/>
            <person name="An P."/>
            <person name="Anderson E."/>
            <person name="Anderson S."/>
            <person name="Arachi H."/>
            <person name="Azer M."/>
            <person name="Bachantsang P."/>
            <person name="Barry A."/>
            <person name="Bayul T."/>
            <person name="Berlin A."/>
            <person name="Bessette D."/>
            <person name="Bloom T."/>
            <person name="Blye J."/>
            <person name="Boguslavskiy L."/>
            <person name="Bonnet C."/>
            <person name="Boukhgalter B."/>
            <person name="Bourzgui I."/>
            <person name="Brown A."/>
            <person name="Cahill P."/>
            <person name="Channer S."/>
            <person name="Cheshatsang Y."/>
            <person name="Chuda L."/>
            <person name="Citroen M."/>
            <person name="Collymore A."/>
            <person name="Cooke P."/>
            <person name="Costello M."/>
            <person name="D'Aco K."/>
            <person name="Daza R."/>
            <person name="De Haan G."/>
            <person name="DeGray S."/>
            <person name="DeMaso C."/>
            <person name="Dhargay N."/>
            <person name="Dooley K."/>
            <person name="Dooley E."/>
            <person name="Doricent M."/>
            <person name="Dorje P."/>
            <person name="Dorjee K."/>
            <person name="Dupes A."/>
            <person name="Elong R."/>
            <person name="Falk J."/>
            <person name="Farina A."/>
            <person name="Faro S."/>
            <person name="Ferguson D."/>
            <person name="Fisher S."/>
            <person name="Foley C.D."/>
            <person name="Franke A."/>
            <person name="Friedrich D."/>
            <person name="Gadbois L."/>
            <person name="Gearin G."/>
            <person name="Gearin C.R."/>
            <person name="Giannoukos G."/>
            <person name="Goode T."/>
            <person name="Graham J."/>
            <person name="Grandbois E."/>
            <person name="Grewal S."/>
            <person name="Gyaltsen K."/>
            <person name="Hafez N."/>
            <person name="Hagos B."/>
            <person name="Hall J."/>
            <person name="Henson C."/>
            <person name="Hollinger A."/>
            <person name="Honan T."/>
            <person name="Huard M.D."/>
            <person name="Hughes L."/>
            <person name="Hurhula B."/>
            <person name="Husby M.E."/>
            <person name="Kamat A."/>
            <person name="Kanga B."/>
            <person name="Kashin S."/>
            <person name="Khazanovich D."/>
            <person name="Kisner P."/>
            <person name="Lance K."/>
            <person name="Lara M."/>
            <person name="Lee W."/>
            <person name="Lennon N."/>
            <person name="Letendre F."/>
            <person name="LeVine R."/>
            <person name="Lipovsky A."/>
            <person name="Liu X."/>
            <person name="Liu J."/>
            <person name="Liu S."/>
            <person name="Lokyitsang T."/>
            <person name="Lokyitsang Y."/>
            <person name="Lubonja R."/>
            <person name="Lui A."/>
            <person name="MacDonald P."/>
            <person name="Magnisalis V."/>
            <person name="Maru K."/>
            <person name="Matthews C."/>
            <person name="McCusker W."/>
            <person name="McDonough S."/>
            <person name="Mehta T."/>
            <person name="Meldrim J."/>
            <person name="Meneus L."/>
            <person name="Mihai O."/>
            <person name="Mihalev A."/>
            <person name="Mihova T."/>
            <person name="Mittelman R."/>
            <person name="Mlenga V."/>
            <person name="Montmayeur A."/>
            <person name="Mulrain L."/>
            <person name="Navidi A."/>
            <person name="Naylor J."/>
            <person name="Negash T."/>
            <person name="Nguyen T."/>
            <person name="Nguyen N."/>
            <person name="Nicol R."/>
            <person name="Norbu C."/>
            <person name="Norbu N."/>
            <person name="Novod N."/>
            <person name="O'Neill B."/>
            <person name="Osman S."/>
            <person name="Markiewicz E."/>
            <person name="Oyono O.L."/>
            <person name="Patti C."/>
            <person name="Phunkhang P."/>
            <person name="Pierre F."/>
            <person name="Priest M."/>
            <person name="Raghuraman S."/>
            <person name="Rege F."/>
            <person name="Reyes R."/>
            <person name="Rise C."/>
            <person name="Rogov P."/>
            <person name="Ross K."/>
            <person name="Ryan E."/>
            <person name="Settipalli S."/>
            <person name="Shea T."/>
            <person name="Sherpa N."/>
            <person name="Shi L."/>
            <person name="Shih D."/>
            <person name="Sparrow T."/>
            <person name="Spaulding J."/>
            <person name="Stalker J."/>
            <person name="Stange-Thomann N."/>
            <person name="Stavropoulos S."/>
            <person name="Stone C."/>
            <person name="Strader C."/>
            <person name="Tesfaye S."/>
            <person name="Thomson T."/>
            <person name="Thoulutsang Y."/>
            <person name="Thoulutsang D."/>
            <person name="Topham K."/>
            <person name="Topping I."/>
            <person name="Tsamla T."/>
            <person name="Vassiliev H."/>
            <person name="Vo A."/>
            <person name="Wangchuk T."/>
            <person name="Wangdi T."/>
            <person name="Weiand M."/>
            <person name="Wilkinson J."/>
            <person name="Wilson A."/>
            <person name="Yadav S."/>
            <person name="Young G."/>
            <person name="Yu Q."/>
            <person name="Zembek L."/>
            <person name="Zhong D."/>
            <person name="Zimmer A."/>
            <person name="Zwirko Z."/>
            <person name="Jaffe D.B."/>
            <person name="Alvarez P."/>
            <person name="Brockman W."/>
            <person name="Butler J."/>
            <person name="Chin C."/>
            <person name="Gnerre S."/>
            <person name="Grabherr M."/>
            <person name="Kleber M."/>
            <person name="Mauceli E."/>
            <person name="MacCallum I."/>
        </authorList>
    </citation>
    <scope>NUCLEOTIDE SEQUENCE [LARGE SCALE GENOMIC DNA]</scope>
    <source>
        <strain evidence="4">Tucson 14024-0371.13</strain>
    </source>
</reference>
<dbReference type="PANTHER" id="PTHR31927:SF2">
    <property type="entry name" value="FI07246P-RELATED"/>
    <property type="match status" value="1"/>
</dbReference>
<dbReference type="GO" id="GO:0062129">
    <property type="term" value="C:chitin-based extracellular matrix"/>
    <property type="evidence" value="ECO:0007669"/>
    <property type="project" value="TreeGrafter"/>
</dbReference>
<gene>
    <name evidence="3" type="primary">Dana\GF18196</name>
    <name evidence="3" type="synonym">dana_GLEANR_19456</name>
    <name evidence="3" type="ORF">GF18196</name>
</gene>
<dbReference type="AlphaFoldDB" id="B3LXY7"/>
<evidence type="ECO:0000313" key="3">
    <source>
        <dbReference type="EMBL" id="EDV42843.2"/>
    </source>
</evidence>
<dbReference type="Proteomes" id="UP000007801">
    <property type="component" value="Unassembled WGS sequence"/>
</dbReference>
<dbReference type="HOGENOM" id="CLU_087725_0_0_1"/>
<feature type="chain" id="PRO_5013175219" description="DUF243 domain-containing protein" evidence="1">
    <location>
        <begin position="16"/>
        <end position="230"/>
    </location>
</feature>
<dbReference type="GO" id="GO:0008010">
    <property type="term" value="F:structural constituent of chitin-based larval cuticle"/>
    <property type="evidence" value="ECO:0007669"/>
    <property type="project" value="TreeGrafter"/>
</dbReference>
<feature type="domain" description="DUF243" evidence="2">
    <location>
        <begin position="59"/>
        <end position="160"/>
    </location>
</feature>
<evidence type="ECO:0000313" key="4">
    <source>
        <dbReference type="Proteomes" id="UP000007801"/>
    </source>
</evidence>
<proteinExistence type="predicted"/>
<evidence type="ECO:0000256" key="1">
    <source>
        <dbReference type="SAM" id="SignalP"/>
    </source>
</evidence>
<feature type="signal peptide" evidence="1">
    <location>
        <begin position="1"/>
        <end position="15"/>
    </location>
</feature>
<keyword evidence="1" id="KW-0732">Signal</keyword>
<dbReference type="Pfam" id="PF03103">
    <property type="entry name" value="DUF243"/>
    <property type="match status" value="1"/>
</dbReference>
<keyword evidence="4" id="KW-1185">Reference proteome</keyword>
<sequence length="230" mass="24377">MRAFLMLCLVAVARGQYDYTPTSHAGDGRGGLVGGVSSGLVGGVSSGAAQLSEPILLANEFTKEFFTYSAPEQEFDNPQANEQIANALKKNLRVLFIKGPENTGLEHAALQLATSASDDRTAIYVLNKQADIGELTNRLNQIKHQTSHKPEVHFVKYRTQSDAENAQRTIQAQYDSLPGPSSNHNAGSSALVLDFASKGVSSGATVSAPALATGDLNAPLTSAYLPPGRY</sequence>
<dbReference type="SMART" id="SM00690">
    <property type="entry name" value="DM5"/>
    <property type="match status" value="1"/>
</dbReference>
<protein>
    <recommendedName>
        <fullName evidence="2">DUF243 domain-containing protein</fullName>
    </recommendedName>
</protein>
<dbReference type="InterPro" id="IPR004145">
    <property type="entry name" value="DUF243"/>
</dbReference>
<dbReference type="OrthoDB" id="8007215at2759"/>
<dbReference type="InParanoid" id="B3LXY7"/>